<feature type="compositionally biased region" description="Pro residues" evidence="1">
    <location>
        <begin position="122"/>
        <end position="131"/>
    </location>
</feature>
<reference evidence="2" key="1">
    <citation type="journal article" date="2023" name="Science">
        <title>Genome structures resolve the early diversification of teleost fishes.</title>
        <authorList>
            <person name="Parey E."/>
            <person name="Louis A."/>
            <person name="Montfort J."/>
            <person name="Bouchez O."/>
            <person name="Roques C."/>
            <person name="Iampietro C."/>
            <person name="Lluch J."/>
            <person name="Castinel A."/>
            <person name="Donnadieu C."/>
            <person name="Desvignes T."/>
            <person name="Floi Bucao C."/>
            <person name="Jouanno E."/>
            <person name="Wen M."/>
            <person name="Mejri S."/>
            <person name="Dirks R."/>
            <person name="Jansen H."/>
            <person name="Henkel C."/>
            <person name="Chen W.J."/>
            <person name="Zahm M."/>
            <person name="Cabau C."/>
            <person name="Klopp C."/>
            <person name="Thompson A.W."/>
            <person name="Robinson-Rechavi M."/>
            <person name="Braasch I."/>
            <person name="Lecointre G."/>
            <person name="Bobe J."/>
            <person name="Postlethwait J.H."/>
            <person name="Berthelot C."/>
            <person name="Roest Crollius H."/>
            <person name="Guiguen Y."/>
        </authorList>
    </citation>
    <scope>NUCLEOTIDE SEQUENCE</scope>
    <source>
        <strain evidence="2">NC1722</strain>
    </source>
</reference>
<sequence>MCAAEGYCLERLYTWAQSGPDFCWRNCAFLEFSVVKSPYAELAHTLSWPILQEHSCVSEGDESFTCPVEEHLNRPCHTGVFFVGSADWLSCGTFTPGPAGNQSTTRAPDNPDPDWLVSSETPPLPALPGPQPEQQSAPRTIRTSCTGG</sequence>
<accession>A0AAD7WI58</accession>
<protein>
    <submittedName>
        <fullName evidence="2">Uncharacterized protein</fullName>
    </submittedName>
</protein>
<comment type="caution">
    <text evidence="2">The sequence shown here is derived from an EMBL/GenBank/DDBJ whole genome shotgun (WGS) entry which is preliminary data.</text>
</comment>
<name>A0AAD7WI58_9TELE</name>
<gene>
    <name evidence="2" type="ORF">AAFF_G00438060</name>
</gene>
<feature type="compositionally biased region" description="Polar residues" evidence="1">
    <location>
        <begin position="136"/>
        <end position="148"/>
    </location>
</feature>
<dbReference type="Proteomes" id="UP001221898">
    <property type="component" value="Unassembled WGS sequence"/>
</dbReference>
<feature type="region of interest" description="Disordered" evidence="1">
    <location>
        <begin position="97"/>
        <end position="148"/>
    </location>
</feature>
<proteinExistence type="predicted"/>
<organism evidence="2 3">
    <name type="scientific">Aldrovandia affinis</name>
    <dbReference type="NCBI Taxonomy" id="143900"/>
    <lineage>
        <taxon>Eukaryota</taxon>
        <taxon>Metazoa</taxon>
        <taxon>Chordata</taxon>
        <taxon>Craniata</taxon>
        <taxon>Vertebrata</taxon>
        <taxon>Euteleostomi</taxon>
        <taxon>Actinopterygii</taxon>
        <taxon>Neopterygii</taxon>
        <taxon>Teleostei</taxon>
        <taxon>Notacanthiformes</taxon>
        <taxon>Halosauridae</taxon>
        <taxon>Aldrovandia</taxon>
    </lineage>
</organism>
<keyword evidence="3" id="KW-1185">Reference proteome</keyword>
<evidence type="ECO:0000313" key="2">
    <source>
        <dbReference type="EMBL" id="KAJ8397530.1"/>
    </source>
</evidence>
<dbReference type="EMBL" id="JAINUG010000097">
    <property type="protein sequence ID" value="KAJ8397530.1"/>
    <property type="molecule type" value="Genomic_DNA"/>
</dbReference>
<evidence type="ECO:0000256" key="1">
    <source>
        <dbReference type="SAM" id="MobiDB-lite"/>
    </source>
</evidence>
<dbReference type="AlphaFoldDB" id="A0AAD7WI58"/>
<evidence type="ECO:0000313" key="3">
    <source>
        <dbReference type="Proteomes" id="UP001221898"/>
    </source>
</evidence>